<feature type="transmembrane region" description="Helical" evidence="1">
    <location>
        <begin position="97"/>
        <end position="119"/>
    </location>
</feature>
<dbReference type="RefSeq" id="WP_268781205.1">
    <property type="nucleotide sequence ID" value="NZ_JAPRAT010000036.1"/>
</dbReference>
<sequence>MYLSLFITSVMLVTLLLTLWVKRKFTIEVNVWPYRTINNTHKVVKRICLFFAIVCITGLFISNYYEFFGITLMIVVIFSLIYDTYVEYKYEREEKDYLISLLHTISALIISIGVLSYFYTTLTFDDINANADSINSESIESIEIMHYQVNENADNVLDRLMRRRTITLENDQDMNELIIELKDLELRRGFTNSDDQYFYSFRFSYGYNTHQNISVYKQHIRIESQLYKVIGDNTLYEKLEDGHFD</sequence>
<name>A0A9J6RH20_9BACI</name>
<evidence type="ECO:0000313" key="3">
    <source>
        <dbReference type="Proteomes" id="UP001084197"/>
    </source>
</evidence>
<proteinExistence type="predicted"/>
<evidence type="ECO:0000313" key="2">
    <source>
        <dbReference type="EMBL" id="MCZ0704433.1"/>
    </source>
</evidence>
<keyword evidence="1" id="KW-0812">Transmembrane</keyword>
<gene>
    <name evidence="2" type="ORF">OWO01_14580</name>
</gene>
<dbReference type="Pfam" id="PF13789">
    <property type="entry name" value="DUF4181"/>
    <property type="match status" value="1"/>
</dbReference>
<feature type="transmembrane region" description="Helical" evidence="1">
    <location>
        <begin position="67"/>
        <end position="85"/>
    </location>
</feature>
<dbReference type="EMBL" id="JAPRAT010000036">
    <property type="protein sequence ID" value="MCZ0704433.1"/>
    <property type="molecule type" value="Genomic_DNA"/>
</dbReference>
<reference evidence="2" key="1">
    <citation type="submission" date="2022-11" db="EMBL/GenBank/DDBJ databases">
        <title>WGS of Natronobacillus azotifigens 24KS-1, an anaerobic diazotrophic haloalkaliphile from soda-rich habitats.</title>
        <authorList>
            <person name="Sorokin D.Y."/>
            <person name="Merkel A.Y."/>
        </authorList>
    </citation>
    <scope>NUCLEOTIDE SEQUENCE</scope>
    <source>
        <strain evidence="2">24KS-1</strain>
    </source>
</reference>
<keyword evidence="1" id="KW-1133">Transmembrane helix</keyword>
<accession>A0A9J6RH20</accession>
<protein>
    <submittedName>
        <fullName evidence="2">DUF4181 domain-containing protein</fullName>
    </submittedName>
</protein>
<comment type="caution">
    <text evidence="2">The sequence shown here is derived from an EMBL/GenBank/DDBJ whole genome shotgun (WGS) entry which is preliminary data.</text>
</comment>
<feature type="transmembrane region" description="Helical" evidence="1">
    <location>
        <begin position="43"/>
        <end position="61"/>
    </location>
</feature>
<keyword evidence="3" id="KW-1185">Reference proteome</keyword>
<keyword evidence="1" id="KW-0472">Membrane</keyword>
<evidence type="ECO:0000256" key="1">
    <source>
        <dbReference type="SAM" id="Phobius"/>
    </source>
</evidence>
<organism evidence="2 3">
    <name type="scientific">Natronobacillus azotifigens</name>
    <dbReference type="NCBI Taxonomy" id="472978"/>
    <lineage>
        <taxon>Bacteria</taxon>
        <taxon>Bacillati</taxon>
        <taxon>Bacillota</taxon>
        <taxon>Bacilli</taxon>
        <taxon>Bacillales</taxon>
        <taxon>Bacillaceae</taxon>
        <taxon>Natronobacillus</taxon>
    </lineage>
</organism>
<dbReference type="AlphaFoldDB" id="A0A9J6RH20"/>
<feature type="transmembrane region" description="Helical" evidence="1">
    <location>
        <begin position="6"/>
        <end position="22"/>
    </location>
</feature>
<dbReference type="Proteomes" id="UP001084197">
    <property type="component" value="Unassembled WGS sequence"/>
</dbReference>
<dbReference type="InterPro" id="IPR025441">
    <property type="entry name" value="DUF4181"/>
</dbReference>